<dbReference type="EMBL" id="JAATJH010000002">
    <property type="protein sequence ID" value="NJC25746.1"/>
    <property type="molecule type" value="Genomic_DNA"/>
</dbReference>
<proteinExistence type="predicted"/>
<dbReference type="InterPro" id="IPR032710">
    <property type="entry name" value="NTF2-like_dom_sf"/>
</dbReference>
<protein>
    <recommendedName>
        <fullName evidence="2">SnoaL-like domain-containing protein</fullName>
    </recommendedName>
</protein>
<organism evidence="3 4">
    <name type="scientific">Neolewinella antarctica</name>
    <dbReference type="NCBI Taxonomy" id="442734"/>
    <lineage>
        <taxon>Bacteria</taxon>
        <taxon>Pseudomonadati</taxon>
        <taxon>Bacteroidota</taxon>
        <taxon>Saprospiria</taxon>
        <taxon>Saprospirales</taxon>
        <taxon>Lewinellaceae</taxon>
        <taxon>Neolewinella</taxon>
    </lineage>
</organism>
<comment type="caution">
    <text evidence="3">The sequence shown here is derived from an EMBL/GenBank/DDBJ whole genome shotgun (WGS) entry which is preliminary data.</text>
</comment>
<feature type="chain" id="PRO_5046089503" description="SnoaL-like domain-containing protein" evidence="1">
    <location>
        <begin position="18"/>
        <end position="152"/>
    </location>
</feature>
<feature type="signal peptide" evidence="1">
    <location>
        <begin position="1"/>
        <end position="17"/>
    </location>
</feature>
<evidence type="ECO:0000259" key="2">
    <source>
        <dbReference type="Pfam" id="PF13474"/>
    </source>
</evidence>
<accession>A0ABX0X9R0</accession>
<dbReference type="Proteomes" id="UP000770785">
    <property type="component" value="Unassembled WGS sequence"/>
</dbReference>
<dbReference type="RefSeq" id="WP_168036530.1">
    <property type="nucleotide sequence ID" value="NZ_JAATJH010000002.1"/>
</dbReference>
<evidence type="ECO:0000313" key="3">
    <source>
        <dbReference type="EMBL" id="NJC25746.1"/>
    </source>
</evidence>
<feature type="domain" description="SnoaL-like" evidence="2">
    <location>
        <begin position="28"/>
        <end position="140"/>
    </location>
</feature>
<keyword evidence="4" id="KW-1185">Reference proteome</keyword>
<gene>
    <name evidence="3" type="ORF">GGR27_001245</name>
</gene>
<dbReference type="Gene3D" id="3.10.450.50">
    <property type="match status" value="1"/>
</dbReference>
<name>A0ABX0X9R0_9BACT</name>
<dbReference type="SUPFAM" id="SSF54427">
    <property type="entry name" value="NTF2-like"/>
    <property type="match status" value="1"/>
</dbReference>
<evidence type="ECO:0000256" key="1">
    <source>
        <dbReference type="SAM" id="SignalP"/>
    </source>
</evidence>
<sequence length="152" mass="16989">MRFSLLLTSLLCTCALAAQTEENDALAAFATAWHRAAATADSATFFDAIAADGYYLGTDKGEHWTKAEFLGFAAPYFARGKAWDFTAAERHIFYTEGQTIAWWDEVLDTWMGPCRGTAIVELSEEGHWRIKHYTLSMLVPNDKVQDVIKAID</sequence>
<evidence type="ECO:0000313" key="4">
    <source>
        <dbReference type="Proteomes" id="UP000770785"/>
    </source>
</evidence>
<dbReference type="InterPro" id="IPR037401">
    <property type="entry name" value="SnoaL-like"/>
</dbReference>
<reference evidence="3 4" key="1">
    <citation type="submission" date="2020-03" db="EMBL/GenBank/DDBJ databases">
        <title>Genomic Encyclopedia of Type Strains, Phase IV (KMG-IV): sequencing the most valuable type-strain genomes for metagenomic binning, comparative biology and taxonomic classification.</title>
        <authorList>
            <person name="Goeker M."/>
        </authorList>
    </citation>
    <scope>NUCLEOTIDE SEQUENCE [LARGE SCALE GENOMIC DNA]</scope>
    <source>
        <strain evidence="3 4">DSM 105096</strain>
    </source>
</reference>
<dbReference type="Pfam" id="PF13474">
    <property type="entry name" value="SnoaL_3"/>
    <property type="match status" value="1"/>
</dbReference>
<keyword evidence="1" id="KW-0732">Signal</keyword>